<dbReference type="EMBL" id="BJCD01000004">
    <property type="protein sequence ID" value="GCL34298.1"/>
    <property type="molecule type" value="Genomic_DNA"/>
</dbReference>
<dbReference type="RefSeq" id="WP_158295753.1">
    <property type="nucleotide sequence ID" value="NZ_BJCD01000004.1"/>
</dbReference>
<reference evidence="2" key="1">
    <citation type="submission" date="2019-02" db="EMBL/GenBank/DDBJ databases">
        <title>Draft genome sequence of Planktothrix agardhii NIES-905.</title>
        <authorList>
            <person name="Yamaguchi H."/>
            <person name="Suzuki S."/>
            <person name="Kawachi M."/>
        </authorList>
    </citation>
    <scope>NUCLEOTIDE SEQUENCE [LARGE SCALE GENOMIC DNA]</scope>
    <source>
        <strain evidence="2">CCAP 1459/11A</strain>
    </source>
</reference>
<gene>
    <name evidence="1" type="ORF">PA905_46990</name>
</gene>
<name>A0A479ZSI5_PLAAG</name>
<organism evidence="1 2">
    <name type="scientific">Planktothrix agardhii CCAP 1459/11A</name>
    <dbReference type="NCBI Taxonomy" id="282420"/>
    <lineage>
        <taxon>Bacteria</taxon>
        <taxon>Bacillati</taxon>
        <taxon>Cyanobacteriota</taxon>
        <taxon>Cyanophyceae</taxon>
        <taxon>Oscillatoriophycideae</taxon>
        <taxon>Oscillatoriales</taxon>
        <taxon>Microcoleaceae</taxon>
        <taxon>Planktothrix</taxon>
    </lineage>
</organism>
<sequence length="51" mass="5995">MSVESYKHPVSQLLSYGDCNKMNSDEWPNYVEELGFGEEHISELIRMVRFV</sequence>
<protein>
    <submittedName>
        <fullName evidence="1">Uncharacterized protein</fullName>
    </submittedName>
</protein>
<accession>A0A479ZSI5</accession>
<evidence type="ECO:0000313" key="2">
    <source>
        <dbReference type="Proteomes" id="UP000299794"/>
    </source>
</evidence>
<evidence type="ECO:0000313" key="1">
    <source>
        <dbReference type="EMBL" id="GCL34298.1"/>
    </source>
</evidence>
<dbReference type="AlphaFoldDB" id="A0A479ZSI5"/>
<dbReference type="Proteomes" id="UP000299794">
    <property type="component" value="Unassembled WGS sequence"/>
</dbReference>
<proteinExistence type="predicted"/>
<comment type="caution">
    <text evidence="1">The sequence shown here is derived from an EMBL/GenBank/DDBJ whole genome shotgun (WGS) entry which is preliminary data.</text>
</comment>